<dbReference type="Proteomes" id="UP001176806">
    <property type="component" value="Unassembled WGS sequence"/>
</dbReference>
<keyword evidence="2" id="KW-1185">Reference proteome</keyword>
<evidence type="ECO:0000313" key="2">
    <source>
        <dbReference type="Proteomes" id="UP001176806"/>
    </source>
</evidence>
<dbReference type="NCBIfam" id="TIGR03519">
    <property type="entry name" value="T9SS_PorP_fam"/>
    <property type="match status" value="1"/>
</dbReference>
<organism evidence="1 2">
    <name type="scientific">Flavivirga jejuensis</name>
    <dbReference type="NCBI Taxonomy" id="870487"/>
    <lineage>
        <taxon>Bacteria</taxon>
        <taxon>Pseudomonadati</taxon>
        <taxon>Bacteroidota</taxon>
        <taxon>Flavobacteriia</taxon>
        <taxon>Flavobacteriales</taxon>
        <taxon>Flavobacteriaceae</taxon>
        <taxon>Flavivirga</taxon>
    </lineage>
</organism>
<dbReference type="Pfam" id="PF11751">
    <property type="entry name" value="PorP_SprF"/>
    <property type="match status" value="1"/>
</dbReference>
<dbReference type="EMBL" id="JAUOEL010000002">
    <property type="protein sequence ID" value="MDO5973856.1"/>
    <property type="molecule type" value="Genomic_DNA"/>
</dbReference>
<protein>
    <submittedName>
        <fullName evidence="1">Type IX secretion system membrane protein PorP/SprF</fullName>
    </submittedName>
</protein>
<comment type="caution">
    <text evidence="1">The sequence shown here is derived from an EMBL/GenBank/DDBJ whole genome shotgun (WGS) entry which is preliminary data.</text>
</comment>
<name>A0ABT8WLM7_9FLAO</name>
<dbReference type="RefSeq" id="WP_303301002.1">
    <property type="nucleotide sequence ID" value="NZ_BAABDA010000051.1"/>
</dbReference>
<accession>A0ABT8WLM7</accession>
<proteinExistence type="predicted"/>
<evidence type="ECO:0000313" key="1">
    <source>
        <dbReference type="EMBL" id="MDO5973856.1"/>
    </source>
</evidence>
<dbReference type="InterPro" id="IPR019861">
    <property type="entry name" value="PorP/SprF_Bacteroidetes"/>
</dbReference>
<sequence length="315" mass="34693">MKKIKLYCFIVISMSYIQVRAQQDVTYTLYNYNMNVINPAYAGVGETPEFTSNFRSQWAGLEGGPEIQSFSAGVPINEKIGLGFSIVNSSVFVLKEIDVTIDFSYKVPVTETLDLFLGIKALGGSLVQVDLTRAGVENDPLFTENISEFNPNIGIGAYLRGDNFYVNVSAPAILKTNRYEKESGIATEATDKLHFYAGAGYHFSLKNDMIFTPSVLTRMVSGVPLSMDISGTLNMNNTLEFGISHRLKESISGLVFFKITDSVRAGYAYDSSITAVKDYSGGNHEVILKFNLINSKKQSKITPVDELTDPILSNN</sequence>
<reference evidence="1" key="1">
    <citation type="submission" date="2023-07" db="EMBL/GenBank/DDBJ databases">
        <title>Two novel species in the genus Flavivirga.</title>
        <authorList>
            <person name="Kwon K."/>
        </authorList>
    </citation>
    <scope>NUCLEOTIDE SEQUENCE</scope>
    <source>
        <strain evidence="1">KACC 14158</strain>
    </source>
</reference>
<gene>
    <name evidence="1" type="ORF">Q4Q40_06630</name>
</gene>